<evidence type="ECO:0000256" key="1">
    <source>
        <dbReference type="ARBA" id="ARBA00022598"/>
    </source>
</evidence>
<keyword evidence="2 4" id="KW-0547">Nucleotide-binding</keyword>
<protein>
    <submittedName>
        <fullName evidence="6">ATP-grasp domain-containing protein</fullName>
    </submittedName>
</protein>
<evidence type="ECO:0000259" key="5">
    <source>
        <dbReference type="PROSITE" id="PS50975"/>
    </source>
</evidence>
<dbReference type="Gene3D" id="3.40.50.20">
    <property type="match status" value="1"/>
</dbReference>
<dbReference type="InterPro" id="IPR048764">
    <property type="entry name" value="PylC_N"/>
</dbReference>
<evidence type="ECO:0000313" key="7">
    <source>
        <dbReference type="Proteomes" id="UP000823611"/>
    </source>
</evidence>
<reference evidence="6" key="1">
    <citation type="submission" date="2020-10" db="EMBL/GenBank/DDBJ databases">
        <authorList>
            <person name="Gilroy R."/>
        </authorList>
    </citation>
    <scope>NUCLEOTIDE SEQUENCE</scope>
    <source>
        <strain evidence="6">F6-4510</strain>
    </source>
</reference>
<comment type="caution">
    <text evidence="6">The sequence shown here is derived from an EMBL/GenBank/DDBJ whole genome shotgun (WGS) entry which is preliminary data.</text>
</comment>
<dbReference type="GO" id="GO:0016874">
    <property type="term" value="F:ligase activity"/>
    <property type="evidence" value="ECO:0007669"/>
    <property type="project" value="UniProtKB-KW"/>
</dbReference>
<dbReference type="Gene3D" id="3.30.470.20">
    <property type="entry name" value="ATP-grasp fold, B domain"/>
    <property type="match status" value="1"/>
</dbReference>
<keyword evidence="3 4" id="KW-0067">ATP-binding</keyword>
<sequence>MKLLFTSVGRRVELIQSFKTTAKDMNVDLHIIGADMVDTAPALYFCDDIKIVPRISSDNYIDSLLSICKEENVDAIIPTIDTELLKLSKHKAEFEELGVKVFISDYDKIKICRDKRYTYEYFTSIGLNSPKTFDDVENYNCGFPAFIKPKDGSSSINAYKVDNMEDLKLYASKIENYIIQPFISGKEYTVDIFCDYCGNPVFITPRERIAVRSGEVLKTRICQNDVIIEEMKNLVKDFKPVGQIAVQLIQDEFTKENYYIEINPRFGGGSPLSMKAGANSAEAIIKILNGESLCYVPYSARDNEIYSRYDQSVCVKAGVKRD</sequence>
<evidence type="ECO:0000256" key="4">
    <source>
        <dbReference type="PROSITE-ProRule" id="PRU00409"/>
    </source>
</evidence>
<dbReference type="GO" id="GO:0046872">
    <property type="term" value="F:metal ion binding"/>
    <property type="evidence" value="ECO:0007669"/>
    <property type="project" value="InterPro"/>
</dbReference>
<name>A0A9D9DXH2_9FIRM</name>
<dbReference type="InterPro" id="IPR011761">
    <property type="entry name" value="ATP-grasp"/>
</dbReference>
<proteinExistence type="predicted"/>
<dbReference type="Proteomes" id="UP000823611">
    <property type="component" value="Unassembled WGS sequence"/>
</dbReference>
<dbReference type="InterPro" id="IPR013815">
    <property type="entry name" value="ATP_grasp_subdomain_1"/>
</dbReference>
<evidence type="ECO:0000256" key="3">
    <source>
        <dbReference type="ARBA" id="ARBA00022840"/>
    </source>
</evidence>
<evidence type="ECO:0000313" key="6">
    <source>
        <dbReference type="EMBL" id="MBO8434820.1"/>
    </source>
</evidence>
<keyword evidence="1" id="KW-0436">Ligase</keyword>
<dbReference type="AlphaFoldDB" id="A0A9D9DXH2"/>
<dbReference type="SUPFAM" id="SSF56059">
    <property type="entry name" value="Glutathione synthetase ATP-binding domain-like"/>
    <property type="match status" value="1"/>
</dbReference>
<feature type="domain" description="ATP-grasp" evidence="5">
    <location>
        <begin position="114"/>
        <end position="289"/>
    </location>
</feature>
<dbReference type="Gene3D" id="3.30.1490.20">
    <property type="entry name" value="ATP-grasp fold, A domain"/>
    <property type="match status" value="1"/>
</dbReference>
<dbReference type="Pfam" id="PF21360">
    <property type="entry name" value="PylC-like_N"/>
    <property type="match status" value="1"/>
</dbReference>
<accession>A0A9D9DXH2</accession>
<dbReference type="InterPro" id="IPR003806">
    <property type="entry name" value="ATP-grasp_PylC-type"/>
</dbReference>
<dbReference type="Pfam" id="PF02655">
    <property type="entry name" value="ATP-grasp_3"/>
    <property type="match status" value="1"/>
</dbReference>
<organism evidence="6 7">
    <name type="scientific">Candidatus Fimicola merdigallinarum</name>
    <dbReference type="NCBI Taxonomy" id="2840819"/>
    <lineage>
        <taxon>Bacteria</taxon>
        <taxon>Bacillati</taxon>
        <taxon>Bacillota</taxon>
        <taxon>Clostridia</taxon>
        <taxon>Lachnospirales</taxon>
        <taxon>Lachnospiraceae</taxon>
        <taxon>Lachnospiraceae incertae sedis</taxon>
        <taxon>Candidatus Fimicola</taxon>
    </lineage>
</organism>
<evidence type="ECO:0000256" key="2">
    <source>
        <dbReference type="ARBA" id="ARBA00022741"/>
    </source>
</evidence>
<gene>
    <name evidence="6" type="ORF">IAC55_05830</name>
</gene>
<reference evidence="6" key="2">
    <citation type="journal article" date="2021" name="PeerJ">
        <title>Extensive microbial diversity within the chicken gut microbiome revealed by metagenomics and culture.</title>
        <authorList>
            <person name="Gilroy R."/>
            <person name="Ravi A."/>
            <person name="Getino M."/>
            <person name="Pursley I."/>
            <person name="Horton D.L."/>
            <person name="Alikhan N.F."/>
            <person name="Baker D."/>
            <person name="Gharbi K."/>
            <person name="Hall N."/>
            <person name="Watson M."/>
            <person name="Adriaenssens E.M."/>
            <person name="Foster-Nyarko E."/>
            <person name="Jarju S."/>
            <person name="Secka A."/>
            <person name="Antonio M."/>
            <person name="Oren A."/>
            <person name="Chaudhuri R.R."/>
            <person name="La Ragione R."/>
            <person name="Hildebrand F."/>
            <person name="Pallen M.J."/>
        </authorList>
    </citation>
    <scope>NUCLEOTIDE SEQUENCE</scope>
    <source>
        <strain evidence="6">F6-4510</strain>
    </source>
</reference>
<dbReference type="PANTHER" id="PTHR43585">
    <property type="entry name" value="FUMIPYRROLE BIOSYNTHESIS PROTEIN C"/>
    <property type="match status" value="1"/>
</dbReference>
<dbReference type="PROSITE" id="PS50975">
    <property type="entry name" value="ATP_GRASP"/>
    <property type="match status" value="1"/>
</dbReference>
<dbReference type="InterPro" id="IPR052032">
    <property type="entry name" value="ATP-dep_AA_Ligase"/>
</dbReference>
<dbReference type="PANTHER" id="PTHR43585:SF2">
    <property type="entry name" value="ATP-GRASP ENZYME FSQD"/>
    <property type="match status" value="1"/>
</dbReference>
<dbReference type="GO" id="GO:0005524">
    <property type="term" value="F:ATP binding"/>
    <property type="evidence" value="ECO:0007669"/>
    <property type="project" value="UniProtKB-UniRule"/>
</dbReference>
<dbReference type="EMBL" id="JADIMX010000109">
    <property type="protein sequence ID" value="MBO8434820.1"/>
    <property type="molecule type" value="Genomic_DNA"/>
</dbReference>